<dbReference type="HOGENOM" id="CLU_2038471_0_0_1"/>
<gene>
    <name evidence="1" type="ORF">K443DRAFT_104520</name>
</gene>
<dbReference type="OrthoDB" id="3265684at2759"/>
<protein>
    <submittedName>
        <fullName evidence="1">Uncharacterized protein</fullName>
    </submittedName>
</protein>
<evidence type="ECO:0000313" key="1">
    <source>
        <dbReference type="EMBL" id="KIJ98087.1"/>
    </source>
</evidence>
<evidence type="ECO:0000313" key="2">
    <source>
        <dbReference type="Proteomes" id="UP000054477"/>
    </source>
</evidence>
<reference evidence="1 2" key="1">
    <citation type="submission" date="2014-04" db="EMBL/GenBank/DDBJ databases">
        <authorList>
            <consortium name="DOE Joint Genome Institute"/>
            <person name="Kuo A."/>
            <person name="Kohler A."/>
            <person name="Nagy L.G."/>
            <person name="Floudas D."/>
            <person name="Copeland A."/>
            <person name="Barry K.W."/>
            <person name="Cichocki N."/>
            <person name="Veneault-Fourrey C."/>
            <person name="LaButti K."/>
            <person name="Lindquist E.A."/>
            <person name="Lipzen A."/>
            <person name="Lundell T."/>
            <person name="Morin E."/>
            <person name="Murat C."/>
            <person name="Sun H."/>
            <person name="Tunlid A."/>
            <person name="Henrissat B."/>
            <person name="Grigoriev I.V."/>
            <person name="Hibbett D.S."/>
            <person name="Martin F."/>
            <person name="Nordberg H.P."/>
            <person name="Cantor M.N."/>
            <person name="Hua S.X."/>
        </authorList>
    </citation>
    <scope>NUCLEOTIDE SEQUENCE [LARGE SCALE GENOMIC DNA]</scope>
    <source>
        <strain evidence="1 2">LaAM-08-1</strain>
    </source>
</reference>
<organism evidence="1 2">
    <name type="scientific">Laccaria amethystina LaAM-08-1</name>
    <dbReference type="NCBI Taxonomy" id="1095629"/>
    <lineage>
        <taxon>Eukaryota</taxon>
        <taxon>Fungi</taxon>
        <taxon>Dikarya</taxon>
        <taxon>Basidiomycota</taxon>
        <taxon>Agaricomycotina</taxon>
        <taxon>Agaricomycetes</taxon>
        <taxon>Agaricomycetidae</taxon>
        <taxon>Agaricales</taxon>
        <taxon>Agaricineae</taxon>
        <taxon>Hydnangiaceae</taxon>
        <taxon>Laccaria</taxon>
    </lineage>
</organism>
<reference evidence="2" key="2">
    <citation type="submission" date="2015-01" db="EMBL/GenBank/DDBJ databases">
        <title>Evolutionary Origins and Diversification of the Mycorrhizal Mutualists.</title>
        <authorList>
            <consortium name="DOE Joint Genome Institute"/>
            <consortium name="Mycorrhizal Genomics Consortium"/>
            <person name="Kohler A."/>
            <person name="Kuo A."/>
            <person name="Nagy L.G."/>
            <person name="Floudas D."/>
            <person name="Copeland A."/>
            <person name="Barry K.W."/>
            <person name="Cichocki N."/>
            <person name="Veneault-Fourrey C."/>
            <person name="LaButti K."/>
            <person name="Lindquist E.A."/>
            <person name="Lipzen A."/>
            <person name="Lundell T."/>
            <person name="Morin E."/>
            <person name="Murat C."/>
            <person name="Riley R."/>
            <person name="Ohm R."/>
            <person name="Sun H."/>
            <person name="Tunlid A."/>
            <person name="Henrissat B."/>
            <person name="Grigoriev I.V."/>
            <person name="Hibbett D.S."/>
            <person name="Martin F."/>
        </authorList>
    </citation>
    <scope>NUCLEOTIDE SEQUENCE [LARGE SCALE GENOMIC DNA]</scope>
    <source>
        <strain evidence="2">LaAM-08-1</strain>
    </source>
</reference>
<sequence>MASGLSRRIGSFTRSLLCVGAECHGRLIDALPQLVVYLACLRQSRVNRGRNNTSVYGVATDGLSYVFVTITHEGVLKKSRLLDIMQGKLSTVLGCLQYLHLGDGDGYASKFDSREGSVERKRRVGGR</sequence>
<dbReference type="Proteomes" id="UP000054477">
    <property type="component" value="Unassembled WGS sequence"/>
</dbReference>
<keyword evidence="2" id="KW-1185">Reference proteome</keyword>
<accession>A0A0C9XQ32</accession>
<name>A0A0C9XQ32_9AGAR</name>
<dbReference type="AlphaFoldDB" id="A0A0C9XQ32"/>
<proteinExistence type="predicted"/>
<dbReference type="EMBL" id="KN838677">
    <property type="protein sequence ID" value="KIJ98087.1"/>
    <property type="molecule type" value="Genomic_DNA"/>
</dbReference>